<protein>
    <submittedName>
        <fullName evidence="2">Methyltransferase</fullName>
    </submittedName>
</protein>
<dbReference type="SUPFAM" id="SSF53335">
    <property type="entry name" value="S-adenosyl-L-methionine-dependent methyltransferases"/>
    <property type="match status" value="1"/>
</dbReference>
<dbReference type="AlphaFoldDB" id="A0A8J4A385"/>
<accession>A0A8J4A385</accession>
<dbReference type="Proteomes" id="UP000635606">
    <property type="component" value="Unassembled WGS sequence"/>
</dbReference>
<gene>
    <name evidence="2" type="ORF">Voc01_099610</name>
</gene>
<evidence type="ECO:0000313" key="2">
    <source>
        <dbReference type="EMBL" id="GIJ75044.1"/>
    </source>
</evidence>
<dbReference type="RefSeq" id="WP_203934827.1">
    <property type="nucleotide sequence ID" value="NZ_BOPH01000148.1"/>
</dbReference>
<dbReference type="InterPro" id="IPR041698">
    <property type="entry name" value="Methyltransf_25"/>
</dbReference>
<dbReference type="GO" id="GO:0032259">
    <property type="term" value="P:methylation"/>
    <property type="evidence" value="ECO:0007669"/>
    <property type="project" value="UniProtKB-KW"/>
</dbReference>
<keyword evidence="2" id="KW-0489">Methyltransferase</keyword>
<keyword evidence="3" id="KW-1185">Reference proteome</keyword>
<dbReference type="CDD" id="cd02440">
    <property type="entry name" value="AdoMet_MTases"/>
    <property type="match status" value="1"/>
</dbReference>
<organism evidence="2 3">
    <name type="scientific">Virgisporangium ochraceum</name>
    <dbReference type="NCBI Taxonomy" id="65505"/>
    <lineage>
        <taxon>Bacteria</taxon>
        <taxon>Bacillati</taxon>
        <taxon>Actinomycetota</taxon>
        <taxon>Actinomycetes</taxon>
        <taxon>Micromonosporales</taxon>
        <taxon>Micromonosporaceae</taxon>
        <taxon>Virgisporangium</taxon>
    </lineage>
</organism>
<reference evidence="2" key="1">
    <citation type="submission" date="2021-01" db="EMBL/GenBank/DDBJ databases">
        <title>Whole genome shotgun sequence of Virgisporangium ochraceum NBRC 16418.</title>
        <authorList>
            <person name="Komaki H."/>
            <person name="Tamura T."/>
        </authorList>
    </citation>
    <scope>NUCLEOTIDE SEQUENCE</scope>
    <source>
        <strain evidence="2">NBRC 16418</strain>
    </source>
</reference>
<sequence>MNIDQAKAWNGPEGEHWAETDRRARGVNEAVDRYLFGAAAIGVTDAVLDVGCGTGETTRAAARHAGAGTAVGVDLSAPMLRQARAEADGEGLANVRFEEGDAQVHPFPDGGFDVAVSRFGVMFFADPVAAFANVRRALRPGGRLVFVCPRAMETCPWYTVPLTALLRHARPGTDVRAPESGMFSLAPRERIVDVLSAAGFDHVAPEPLDVALSFGPDAATAAEFYLGSGPVRAVREEHPHLSDDDVRAVLEEALRPYDRDGGVDIVGGLWLVTAIRAARANGR</sequence>
<evidence type="ECO:0000259" key="1">
    <source>
        <dbReference type="Pfam" id="PF13649"/>
    </source>
</evidence>
<dbReference type="GO" id="GO:0008168">
    <property type="term" value="F:methyltransferase activity"/>
    <property type="evidence" value="ECO:0007669"/>
    <property type="project" value="UniProtKB-KW"/>
</dbReference>
<dbReference type="EMBL" id="BOPH01000148">
    <property type="protein sequence ID" value="GIJ75044.1"/>
    <property type="molecule type" value="Genomic_DNA"/>
</dbReference>
<dbReference type="Pfam" id="PF13649">
    <property type="entry name" value="Methyltransf_25"/>
    <property type="match status" value="1"/>
</dbReference>
<proteinExistence type="predicted"/>
<feature type="domain" description="Methyltransferase" evidence="1">
    <location>
        <begin position="47"/>
        <end position="142"/>
    </location>
</feature>
<name>A0A8J4A385_9ACTN</name>
<dbReference type="Gene3D" id="3.40.50.150">
    <property type="entry name" value="Vaccinia Virus protein VP39"/>
    <property type="match status" value="1"/>
</dbReference>
<dbReference type="PANTHER" id="PTHR43591">
    <property type="entry name" value="METHYLTRANSFERASE"/>
    <property type="match status" value="1"/>
</dbReference>
<dbReference type="PANTHER" id="PTHR43591:SF24">
    <property type="entry name" value="2-METHOXY-6-POLYPRENYL-1,4-BENZOQUINOL METHYLASE, MITOCHONDRIAL"/>
    <property type="match status" value="1"/>
</dbReference>
<evidence type="ECO:0000313" key="3">
    <source>
        <dbReference type="Proteomes" id="UP000635606"/>
    </source>
</evidence>
<comment type="caution">
    <text evidence="2">The sequence shown here is derived from an EMBL/GenBank/DDBJ whole genome shotgun (WGS) entry which is preliminary data.</text>
</comment>
<dbReference type="InterPro" id="IPR029063">
    <property type="entry name" value="SAM-dependent_MTases_sf"/>
</dbReference>
<keyword evidence="2" id="KW-0808">Transferase</keyword>